<name>A0ABW2H4N9_9ACTN</name>
<sequence length="203" mass="22454">MFETGSSSKQVGTFMLPEDETAFGKALAPLIADLARWETHDQRARTVTLHESLPAAMQHDRTQAFLRLLGRDGGTVGPLIQYLRTSVVTTDDTVLAATGGWYRATPERPEALSPGRLAFKWFPGEEPDCVRRDFAILAGQAWKALQKVTSPHIETETGKPLRRYRVGAVAKAWAMERPDLLVHDCALRLRIRPAPRSLPPASG</sequence>
<protein>
    <submittedName>
        <fullName evidence="1">Uncharacterized protein</fullName>
    </submittedName>
</protein>
<reference evidence="2" key="1">
    <citation type="journal article" date="2019" name="Int. J. Syst. Evol. Microbiol.">
        <title>The Global Catalogue of Microorganisms (GCM) 10K type strain sequencing project: providing services to taxonomists for standard genome sequencing and annotation.</title>
        <authorList>
            <consortium name="The Broad Institute Genomics Platform"/>
            <consortium name="The Broad Institute Genome Sequencing Center for Infectious Disease"/>
            <person name="Wu L."/>
            <person name="Ma J."/>
        </authorList>
    </citation>
    <scope>NUCLEOTIDE SEQUENCE [LARGE SCALE GENOMIC DNA]</scope>
    <source>
        <strain evidence="2">CGMCC 1.9106</strain>
    </source>
</reference>
<dbReference type="EMBL" id="JBHTAC010000028">
    <property type="protein sequence ID" value="MFC7245631.1"/>
    <property type="molecule type" value="Genomic_DNA"/>
</dbReference>
<proteinExistence type="predicted"/>
<evidence type="ECO:0000313" key="1">
    <source>
        <dbReference type="EMBL" id="MFC7245631.1"/>
    </source>
</evidence>
<evidence type="ECO:0000313" key="2">
    <source>
        <dbReference type="Proteomes" id="UP001596392"/>
    </source>
</evidence>
<organism evidence="1 2">
    <name type="scientific">Catellatospora aurea</name>
    <dbReference type="NCBI Taxonomy" id="1337874"/>
    <lineage>
        <taxon>Bacteria</taxon>
        <taxon>Bacillati</taxon>
        <taxon>Actinomycetota</taxon>
        <taxon>Actinomycetes</taxon>
        <taxon>Micromonosporales</taxon>
        <taxon>Micromonosporaceae</taxon>
        <taxon>Catellatospora</taxon>
    </lineage>
</organism>
<gene>
    <name evidence="1" type="ORF">ACFQO7_24420</name>
</gene>
<keyword evidence="2" id="KW-1185">Reference proteome</keyword>
<accession>A0ABW2H4N9</accession>
<dbReference type="Proteomes" id="UP001596392">
    <property type="component" value="Unassembled WGS sequence"/>
</dbReference>
<dbReference type="RefSeq" id="WP_376808543.1">
    <property type="nucleotide sequence ID" value="NZ_JBHTAC010000028.1"/>
</dbReference>
<comment type="caution">
    <text evidence="1">The sequence shown here is derived from an EMBL/GenBank/DDBJ whole genome shotgun (WGS) entry which is preliminary data.</text>
</comment>